<dbReference type="InterPro" id="IPR012341">
    <property type="entry name" value="6hp_glycosidase-like_sf"/>
</dbReference>
<dbReference type="SUPFAM" id="SSF48208">
    <property type="entry name" value="Six-hairpin glycosidases"/>
    <property type="match status" value="1"/>
</dbReference>
<gene>
    <name evidence="1" type="ORF">SAMN05421730_101241</name>
</gene>
<dbReference type="AlphaFoldDB" id="A0A1D3TUC7"/>
<evidence type="ECO:0000313" key="1">
    <source>
        <dbReference type="EMBL" id="SCP97618.1"/>
    </source>
</evidence>
<protein>
    <submittedName>
        <fullName evidence="1">Glucoamylase (Glucan-1,4-alpha-glucosidase), GH15 family</fullName>
    </submittedName>
</protein>
<dbReference type="InterPro" id="IPR008928">
    <property type="entry name" value="6-hairpin_glycosidase_sf"/>
</dbReference>
<name>A0A1D3TUC7_9FIRM</name>
<proteinExistence type="predicted"/>
<dbReference type="RefSeq" id="WP_139133540.1">
    <property type="nucleotide sequence ID" value="NZ_FMKA01000012.1"/>
</dbReference>
<keyword evidence="2" id="KW-1185">Reference proteome</keyword>
<dbReference type="Proteomes" id="UP000199315">
    <property type="component" value="Unassembled WGS sequence"/>
</dbReference>
<dbReference type="PANTHER" id="PTHR31616">
    <property type="entry name" value="TREHALASE"/>
    <property type="match status" value="1"/>
</dbReference>
<dbReference type="STRING" id="1619234.SAMN05421730_101241"/>
<evidence type="ECO:0000313" key="2">
    <source>
        <dbReference type="Proteomes" id="UP000199315"/>
    </source>
</evidence>
<organism evidence="1 2">
    <name type="scientific">Anaerobium acetethylicum</name>
    <dbReference type="NCBI Taxonomy" id="1619234"/>
    <lineage>
        <taxon>Bacteria</taxon>
        <taxon>Bacillati</taxon>
        <taxon>Bacillota</taxon>
        <taxon>Clostridia</taxon>
        <taxon>Lachnospirales</taxon>
        <taxon>Lachnospiraceae</taxon>
        <taxon>Anaerobium</taxon>
    </lineage>
</organism>
<sequence length="619" mass="71168">MKTKTYTGVGLIGNENVAAIYTVNNGIADINGTGIYHLFYKKYDHDLIQSAATMVRVEDTLYYGNRKWQEHTHPNHLVPVHTHVEKSFRYVDEFELIDHCLRKTDSVYAYGKNRITFETRIFNEGNHAKTVSCFAYVAVRNDRQIESSISGAKDIMIHTGNAYFALITEDSDEFYMIEDSPTDFSYQTFLDIMEKKEQRKAVRTSRRLGAAQGKEFVIPPGGSITYQWSLVFGDSEAELEREISGFHFEIQRTEAEQYWDEWIKKGESRVEHMQEKEDKFREAAHTNLTAIKAVCLNGFIPADLTGHYYSNRMPCYYARDSIMVARAFLMAGHYEECEEIVQYLIKRERKGNGEFYQRYDGLGEPNEGANNNVFHQIDSVGYFGRIVCEFYRKTGRLLAEEGLLAELLGVIEQAEDRKGMAGPEGGVNEGVFGGAFITSSNMFIYGGILAMEELFGMLGNQECAARCQKVCRRIYEGIQTTFNQKLGRYDYGYVDYCDAVVRKYDTPQYFGPVYGYPNDAHMQDTHRYLLKNASFFEDGIGYSEQEYHHGPWLFNTLACAEYCKMYGEHDEYLKKMDWAEKHANAYGLLPEAVDANDENICFINPLTWACAEFVASYYR</sequence>
<reference evidence="1 2" key="1">
    <citation type="submission" date="2016-09" db="EMBL/GenBank/DDBJ databases">
        <authorList>
            <person name="Capua I."/>
            <person name="De Benedictis P."/>
            <person name="Joannis T."/>
            <person name="Lombin L.H."/>
            <person name="Cattoli G."/>
        </authorList>
    </citation>
    <scope>NUCLEOTIDE SEQUENCE [LARGE SCALE GENOMIC DNA]</scope>
    <source>
        <strain evidence="1 2">GluBS11</strain>
    </source>
</reference>
<accession>A0A1D3TUC7</accession>
<dbReference type="PANTHER" id="PTHR31616:SF0">
    <property type="entry name" value="GLUCAN 1,4-ALPHA-GLUCOSIDASE"/>
    <property type="match status" value="1"/>
</dbReference>
<dbReference type="Gene3D" id="1.50.10.10">
    <property type="match status" value="1"/>
</dbReference>
<dbReference type="OrthoDB" id="2064283at2"/>
<dbReference type="GO" id="GO:0005975">
    <property type="term" value="P:carbohydrate metabolic process"/>
    <property type="evidence" value="ECO:0007669"/>
    <property type="project" value="InterPro"/>
</dbReference>
<dbReference type="EMBL" id="FMKA01000012">
    <property type="protein sequence ID" value="SCP97618.1"/>
    <property type="molecule type" value="Genomic_DNA"/>
</dbReference>
<dbReference type="GO" id="GO:0004553">
    <property type="term" value="F:hydrolase activity, hydrolyzing O-glycosyl compounds"/>
    <property type="evidence" value="ECO:0007669"/>
    <property type="project" value="TreeGrafter"/>
</dbReference>